<dbReference type="GO" id="GO:0008270">
    <property type="term" value="F:zinc ion binding"/>
    <property type="evidence" value="ECO:0007669"/>
    <property type="project" value="InterPro"/>
</dbReference>
<evidence type="ECO:0000256" key="7">
    <source>
        <dbReference type="ARBA" id="ARBA00022833"/>
    </source>
</evidence>
<dbReference type="GO" id="GO:0005829">
    <property type="term" value="C:cytosol"/>
    <property type="evidence" value="ECO:0007669"/>
    <property type="project" value="TreeGrafter"/>
</dbReference>
<sequence>MEASPAPGPVHAVQCCHRSPIAVQLAPFVQHYDWGMPASSSLVAKFAAVAKTRETAAAGDAWDALLTANHAEGLRRRPSTTSESACQRTRPFAELWMGAHHSGPNRVISCFNDPAVVKKTDELAARSFSLSHMELRTDEGAPEGGPRRGVKRGSSGDLRSACLSRWLRGTSGASSECGGGTPDFPLSRRRSLAEAFVGCPLPVFMASSPQFMGGESHLPFLFKILSVQKPLSIQSHPDKHLAEFLHRRRPQHFPDSNHKPELAIAVGPFEALCGFRAVEELVLFIQHTPELKDALGDAFLQASGARALLDQWRQAKQSGAPAVPRTAQHAELLKTLFAKILRLPRDTFTAALAALIDRLHAEGLPPAAASLSEEEQESLRTANAVALRLHAAHGPDPGVFAAFCLNYVHLNSGDGIFIGPNIPHCYLSGHCLECMANSDNVIRGGLTSKHTDVDLLCSSLRFDIQGTYSRVVPEPVLGDCGAAGSRRQEASDRGHVAVYDPLVEGLSDFQVYKLCVARGQKLDDCGRLLRSAPGLALVFHCPFDTSLTLERGAEKVSLPLHFGQVLFISAGSSLVMQRAAVDESQDENMEAVPSGEADVAEAFDSQLSELLCEEDRDRCIVFLVTFENRTANEATNDLKEPAAALRHETGYRIDCAETPVARYTDPVKEPAFFDSRSVASSKKR</sequence>
<dbReference type="UniPathway" id="UPA00126">
    <property type="reaction ID" value="UER00423"/>
</dbReference>
<evidence type="ECO:0000256" key="3">
    <source>
        <dbReference type="ARBA" id="ARBA00004666"/>
    </source>
</evidence>
<dbReference type="InterPro" id="IPR046457">
    <property type="entry name" value="PMI_typeI_cat"/>
</dbReference>
<gene>
    <name evidence="11" type="ORF">BN1204_026860</name>
</gene>
<dbReference type="SUPFAM" id="SSF51182">
    <property type="entry name" value="RmlC-like cupins"/>
    <property type="match status" value="1"/>
</dbReference>
<dbReference type="AlphaFoldDB" id="A0A0F7UDZ9"/>
<dbReference type="Gene3D" id="2.60.120.10">
    <property type="entry name" value="Jelly Rolls"/>
    <property type="match status" value="1"/>
</dbReference>
<dbReference type="GO" id="GO:0009298">
    <property type="term" value="P:GDP-mannose biosynthetic process"/>
    <property type="evidence" value="ECO:0007669"/>
    <property type="project" value="UniProtKB-UniPathway"/>
</dbReference>
<dbReference type="Gene3D" id="1.10.441.10">
    <property type="entry name" value="Phosphomannose Isomerase, domain 2"/>
    <property type="match status" value="1"/>
</dbReference>
<dbReference type="PANTHER" id="PTHR10309">
    <property type="entry name" value="MANNOSE-6-PHOSPHATE ISOMERASE"/>
    <property type="match status" value="1"/>
</dbReference>
<evidence type="ECO:0000256" key="5">
    <source>
        <dbReference type="ARBA" id="ARBA00011956"/>
    </source>
</evidence>
<evidence type="ECO:0000256" key="8">
    <source>
        <dbReference type="ARBA" id="ARBA00023235"/>
    </source>
</evidence>
<comment type="cofactor">
    <cofactor evidence="2">
        <name>Zn(2+)</name>
        <dbReference type="ChEBI" id="CHEBI:29105"/>
    </cofactor>
</comment>
<keyword evidence="8 11" id="KW-0413">Isomerase</keyword>
<keyword evidence="7" id="KW-0862">Zinc</keyword>
<reference evidence="11" key="1">
    <citation type="journal article" date="2015" name="PLoS ONE">
        <title>Comprehensive Evaluation of Toxoplasma gondii VEG and Neospora caninum LIV Genomes with Tachyzoite Stage Transcriptome and Proteome Defines Novel Transcript Features.</title>
        <authorList>
            <person name="Ramaprasad A."/>
            <person name="Mourier T."/>
            <person name="Naeem R."/>
            <person name="Malas T.B."/>
            <person name="Moussa E."/>
            <person name="Panigrahi A."/>
            <person name="Vermont S.J."/>
            <person name="Otto T.D."/>
            <person name="Wastling J."/>
            <person name="Pain A."/>
        </authorList>
    </citation>
    <scope>NUCLEOTIDE SEQUENCE</scope>
    <source>
        <strain evidence="11">Liverpool</strain>
    </source>
</reference>
<dbReference type="EMBL" id="LN714482">
    <property type="protein sequence ID" value="CEL66880.1"/>
    <property type="molecule type" value="Genomic_DNA"/>
</dbReference>
<comment type="catalytic activity">
    <reaction evidence="1">
        <text>D-mannose 6-phosphate = D-fructose 6-phosphate</text>
        <dbReference type="Rhea" id="RHEA:12356"/>
        <dbReference type="ChEBI" id="CHEBI:58735"/>
        <dbReference type="ChEBI" id="CHEBI:61527"/>
        <dbReference type="EC" id="5.3.1.8"/>
    </reaction>
</comment>
<dbReference type="InterPro" id="IPR001250">
    <property type="entry name" value="Man6P_Isoase-1"/>
</dbReference>
<dbReference type="InterPro" id="IPR014710">
    <property type="entry name" value="RmlC-like_jellyroll"/>
</dbReference>
<dbReference type="InterPro" id="IPR011051">
    <property type="entry name" value="RmlC_Cupin_sf"/>
</dbReference>
<dbReference type="Pfam" id="PF20511">
    <property type="entry name" value="PMI_typeI_cat"/>
    <property type="match status" value="1"/>
</dbReference>
<dbReference type="CDD" id="cd07011">
    <property type="entry name" value="cupin_PMI_type_I_N"/>
    <property type="match status" value="1"/>
</dbReference>
<proteinExistence type="inferred from homology"/>
<dbReference type="EC" id="5.3.1.8" evidence="5"/>
<dbReference type="NCBIfam" id="TIGR00218">
    <property type="entry name" value="manA"/>
    <property type="match status" value="1"/>
</dbReference>
<comment type="similarity">
    <text evidence="4">Belongs to the mannose-6-phosphate isomerase type 1 family.</text>
</comment>
<evidence type="ECO:0000256" key="9">
    <source>
        <dbReference type="SAM" id="MobiDB-lite"/>
    </source>
</evidence>
<accession>A0A0F7UDZ9</accession>
<dbReference type="GO" id="GO:0005975">
    <property type="term" value="P:carbohydrate metabolic process"/>
    <property type="evidence" value="ECO:0007669"/>
    <property type="project" value="InterPro"/>
</dbReference>
<dbReference type="GO" id="GO:0004476">
    <property type="term" value="F:mannose-6-phosphate isomerase activity"/>
    <property type="evidence" value="ECO:0007669"/>
    <property type="project" value="UniProtKB-EC"/>
</dbReference>
<name>A0A0F7UDZ9_NEOCL</name>
<feature type="region of interest" description="Disordered" evidence="9">
    <location>
        <begin position="136"/>
        <end position="156"/>
    </location>
</feature>
<dbReference type="InterPro" id="IPR016305">
    <property type="entry name" value="Mannose-6-P_Isomerase"/>
</dbReference>
<keyword evidence="6" id="KW-0479">Metal-binding</keyword>
<feature type="domain" description="Phosphomannose isomerase type I catalytic" evidence="10">
    <location>
        <begin position="215"/>
        <end position="277"/>
    </location>
</feature>
<evidence type="ECO:0000256" key="6">
    <source>
        <dbReference type="ARBA" id="ARBA00022723"/>
    </source>
</evidence>
<evidence type="ECO:0000256" key="2">
    <source>
        <dbReference type="ARBA" id="ARBA00001947"/>
    </source>
</evidence>
<evidence type="ECO:0000256" key="1">
    <source>
        <dbReference type="ARBA" id="ARBA00000757"/>
    </source>
</evidence>
<evidence type="ECO:0000259" key="10">
    <source>
        <dbReference type="Pfam" id="PF20511"/>
    </source>
</evidence>
<organism evidence="11">
    <name type="scientific">Neospora caninum (strain Liverpool)</name>
    <dbReference type="NCBI Taxonomy" id="572307"/>
    <lineage>
        <taxon>Eukaryota</taxon>
        <taxon>Sar</taxon>
        <taxon>Alveolata</taxon>
        <taxon>Apicomplexa</taxon>
        <taxon>Conoidasida</taxon>
        <taxon>Coccidia</taxon>
        <taxon>Eucoccidiorida</taxon>
        <taxon>Eimeriorina</taxon>
        <taxon>Sarcocystidae</taxon>
        <taxon>Neospora</taxon>
    </lineage>
</organism>
<evidence type="ECO:0000313" key="11">
    <source>
        <dbReference type="EMBL" id="CEL66880.1"/>
    </source>
</evidence>
<comment type="pathway">
    <text evidence="3">Nucleotide-sugar biosynthesis; GDP-alpha-D-mannose biosynthesis; alpha-D-mannose 1-phosphate from D-fructose 6-phosphate: step 1/2.</text>
</comment>
<dbReference type="PANTHER" id="PTHR10309:SF0">
    <property type="entry name" value="MANNOSE-6-PHOSPHATE ISOMERASE"/>
    <property type="match status" value="1"/>
</dbReference>
<evidence type="ECO:0000256" key="4">
    <source>
        <dbReference type="ARBA" id="ARBA00010772"/>
    </source>
</evidence>
<protein>
    <recommendedName>
        <fullName evidence="5">mannose-6-phosphate isomerase</fullName>
        <ecNumber evidence="5">5.3.1.8</ecNumber>
    </recommendedName>
</protein>